<organism evidence="3 4">
    <name type="scientific">Candidatus Falkowbacteria bacterium GW2011_GWF2_39_8</name>
    <dbReference type="NCBI Taxonomy" id="1618642"/>
    <lineage>
        <taxon>Bacteria</taxon>
        <taxon>Candidatus Falkowiibacteriota</taxon>
    </lineage>
</organism>
<dbReference type="AlphaFoldDB" id="A0A0G0PZM3"/>
<dbReference type="EMBL" id="LBXO01000010">
    <property type="protein sequence ID" value="KKR33358.1"/>
    <property type="molecule type" value="Genomic_DNA"/>
</dbReference>
<evidence type="ECO:0000313" key="3">
    <source>
        <dbReference type="EMBL" id="KKR33358.1"/>
    </source>
</evidence>
<sequence>MNQKTIVAIILIVVVILIGSTVYFAISKNETIPTPRKIEQVSPTPIPTTSTTTELIPPPAANQQPEITANYSMTSCKTDNQAYFKIKELGIKVLVDKNIVNDLTYEYSGKTNFELGSARLSSKSLTAKDNDCSAKEAPLGVILKVNGEPTDSANKDYYQSRQSMIKQFDGYFIHRSGPQAPCSSVEETIDYAGQLYYKILLLDNLQCVAEI</sequence>
<evidence type="ECO:0000256" key="1">
    <source>
        <dbReference type="SAM" id="MobiDB-lite"/>
    </source>
</evidence>
<keyword evidence="2" id="KW-0812">Transmembrane</keyword>
<reference evidence="3 4" key="1">
    <citation type="journal article" date="2015" name="Nature">
        <title>rRNA introns, odd ribosomes, and small enigmatic genomes across a large radiation of phyla.</title>
        <authorList>
            <person name="Brown C.T."/>
            <person name="Hug L.A."/>
            <person name="Thomas B.C."/>
            <person name="Sharon I."/>
            <person name="Castelle C.J."/>
            <person name="Singh A."/>
            <person name="Wilkins M.J."/>
            <person name="Williams K.H."/>
            <person name="Banfield J.F."/>
        </authorList>
    </citation>
    <scope>NUCLEOTIDE SEQUENCE [LARGE SCALE GENOMIC DNA]</scope>
</reference>
<evidence type="ECO:0000313" key="4">
    <source>
        <dbReference type="Proteomes" id="UP000034137"/>
    </source>
</evidence>
<comment type="caution">
    <text evidence="3">The sequence shown here is derived from an EMBL/GenBank/DDBJ whole genome shotgun (WGS) entry which is preliminary data.</text>
</comment>
<feature type="transmembrane region" description="Helical" evidence="2">
    <location>
        <begin position="6"/>
        <end position="26"/>
    </location>
</feature>
<keyword evidence="2" id="KW-1133">Transmembrane helix</keyword>
<proteinExistence type="predicted"/>
<dbReference type="Proteomes" id="UP000034137">
    <property type="component" value="Unassembled WGS sequence"/>
</dbReference>
<name>A0A0G0PZM3_9BACT</name>
<protein>
    <submittedName>
        <fullName evidence="3">Uncharacterized protein</fullName>
    </submittedName>
</protein>
<keyword evidence="2" id="KW-0472">Membrane</keyword>
<gene>
    <name evidence="3" type="ORF">UT64_C0010G0032</name>
</gene>
<feature type="region of interest" description="Disordered" evidence="1">
    <location>
        <begin position="38"/>
        <end position="60"/>
    </location>
</feature>
<accession>A0A0G0PZM3</accession>
<evidence type="ECO:0000256" key="2">
    <source>
        <dbReference type="SAM" id="Phobius"/>
    </source>
</evidence>